<reference evidence="1" key="1">
    <citation type="journal article" date="2019" name="bioRxiv">
        <title>The Genome of the Zebra Mussel, Dreissena polymorpha: A Resource for Invasive Species Research.</title>
        <authorList>
            <person name="McCartney M.A."/>
            <person name="Auch B."/>
            <person name="Kono T."/>
            <person name="Mallez S."/>
            <person name="Zhang Y."/>
            <person name="Obille A."/>
            <person name="Becker A."/>
            <person name="Abrahante J.E."/>
            <person name="Garbe J."/>
            <person name="Badalamenti J.P."/>
            <person name="Herman A."/>
            <person name="Mangelson H."/>
            <person name="Liachko I."/>
            <person name="Sullivan S."/>
            <person name="Sone E.D."/>
            <person name="Koren S."/>
            <person name="Silverstein K.A.T."/>
            <person name="Beckman K.B."/>
            <person name="Gohl D.M."/>
        </authorList>
    </citation>
    <scope>NUCLEOTIDE SEQUENCE</scope>
    <source>
        <strain evidence="1">Duluth1</strain>
        <tissue evidence="1">Whole animal</tissue>
    </source>
</reference>
<name>A0A9D4GSN2_DREPO</name>
<accession>A0A9D4GSN2</accession>
<proteinExistence type="predicted"/>
<dbReference type="Proteomes" id="UP000828390">
    <property type="component" value="Unassembled WGS sequence"/>
</dbReference>
<evidence type="ECO:0000313" key="1">
    <source>
        <dbReference type="EMBL" id="KAH3820736.1"/>
    </source>
</evidence>
<evidence type="ECO:0000313" key="2">
    <source>
        <dbReference type="Proteomes" id="UP000828390"/>
    </source>
</evidence>
<comment type="caution">
    <text evidence="1">The sequence shown here is derived from an EMBL/GenBank/DDBJ whole genome shotgun (WGS) entry which is preliminary data.</text>
</comment>
<reference evidence="1" key="2">
    <citation type="submission" date="2020-11" db="EMBL/GenBank/DDBJ databases">
        <authorList>
            <person name="McCartney M.A."/>
            <person name="Auch B."/>
            <person name="Kono T."/>
            <person name="Mallez S."/>
            <person name="Becker A."/>
            <person name="Gohl D.M."/>
            <person name="Silverstein K.A.T."/>
            <person name="Koren S."/>
            <person name="Bechman K.B."/>
            <person name="Herman A."/>
            <person name="Abrahante J.E."/>
            <person name="Garbe J."/>
        </authorList>
    </citation>
    <scope>NUCLEOTIDE SEQUENCE</scope>
    <source>
        <strain evidence="1">Duluth1</strain>
        <tissue evidence="1">Whole animal</tissue>
    </source>
</reference>
<organism evidence="1 2">
    <name type="scientific">Dreissena polymorpha</name>
    <name type="common">Zebra mussel</name>
    <name type="synonym">Mytilus polymorpha</name>
    <dbReference type="NCBI Taxonomy" id="45954"/>
    <lineage>
        <taxon>Eukaryota</taxon>
        <taxon>Metazoa</taxon>
        <taxon>Spiralia</taxon>
        <taxon>Lophotrochozoa</taxon>
        <taxon>Mollusca</taxon>
        <taxon>Bivalvia</taxon>
        <taxon>Autobranchia</taxon>
        <taxon>Heteroconchia</taxon>
        <taxon>Euheterodonta</taxon>
        <taxon>Imparidentia</taxon>
        <taxon>Neoheterodontei</taxon>
        <taxon>Myida</taxon>
        <taxon>Dreissenoidea</taxon>
        <taxon>Dreissenidae</taxon>
        <taxon>Dreissena</taxon>
    </lineage>
</organism>
<protein>
    <submittedName>
        <fullName evidence="1">Uncharacterized protein</fullName>
    </submittedName>
</protein>
<dbReference type="EMBL" id="JAIWYP010000005">
    <property type="protein sequence ID" value="KAH3820736.1"/>
    <property type="molecule type" value="Genomic_DNA"/>
</dbReference>
<sequence length="57" mass="6378">MLSEGDGSTRQFRTKHMRWPFGAPMLFMDVSGSTRIDTDLKGCYMVPIPDRAGNDPS</sequence>
<keyword evidence="2" id="KW-1185">Reference proteome</keyword>
<gene>
    <name evidence="1" type="ORF">DPMN_122485</name>
</gene>
<dbReference type="AlphaFoldDB" id="A0A9D4GSN2"/>